<feature type="transmembrane region" description="Helical" evidence="1">
    <location>
        <begin position="320"/>
        <end position="341"/>
    </location>
</feature>
<proteinExistence type="predicted"/>
<feature type="transmembrane region" description="Helical" evidence="1">
    <location>
        <begin position="348"/>
        <end position="367"/>
    </location>
</feature>
<feature type="transmembrane region" description="Helical" evidence="1">
    <location>
        <begin position="43"/>
        <end position="63"/>
    </location>
</feature>
<feature type="transmembrane region" description="Helical" evidence="1">
    <location>
        <begin position="222"/>
        <end position="245"/>
    </location>
</feature>
<dbReference type="EMBL" id="VBOY01000007">
    <property type="protein sequence ID" value="TMQ68562.1"/>
    <property type="molecule type" value="Genomic_DNA"/>
</dbReference>
<sequence>MALEPLRPAAAAALLAWSLLLLLAPPASNGFWAVNGLRSLPTYPALAVLGAALASALPALLCWRGRWRLLAIPLALTLSFALREHTHFLGDTHLRIRALGVAGVTLDASSFASLTARLHAAPLDLAVNVMMPLLLESFGMPVLSAVSCVSAVLACLYFAGIWRATGFLAVALENRLALAWALALTGTLEALAGYPESGGLMAVTAIWWGAEMLAPLDRPRQALRLSLALLAALLSHRLALALLAPHLWRLLRATVAGDRAPVRRPALVLAAAALALAVAVSILSGAAGRLHGDLEDLFDTLRAGGWRGAAPSDIANTLALVAPLAILAPVLAGGATVAAFLRQPAAQWIAIAAAPLLAALVWLFPLGQEGLGALRDWDANILLGSILVIAAGAFLAPLPAATLRTVLAATTPVLALGALGWVAANANPETVTRRAIVLAVEPSTLTPPQQSAVFAWLGQRAMDQRRPDLAAPRYEQAFALNPNPRLSVLAAEAWLLSGDLSGARRSLAAARARSLTPELTREVEQLEAGVARAAGDSAAAAPAYR</sequence>
<keyword evidence="1" id="KW-0812">Transmembrane</keyword>
<comment type="caution">
    <text evidence="2">The sequence shown here is derived from an EMBL/GenBank/DDBJ whole genome shotgun (WGS) entry which is preliminary data.</text>
</comment>
<evidence type="ECO:0008006" key="4">
    <source>
        <dbReference type="Google" id="ProtNLM"/>
    </source>
</evidence>
<dbReference type="Proteomes" id="UP000316609">
    <property type="component" value="Unassembled WGS sequence"/>
</dbReference>
<feature type="transmembrane region" description="Helical" evidence="1">
    <location>
        <begin position="138"/>
        <end position="164"/>
    </location>
</feature>
<keyword evidence="1" id="KW-0472">Membrane</keyword>
<dbReference type="AlphaFoldDB" id="A0A538TY45"/>
<feature type="transmembrane region" description="Helical" evidence="1">
    <location>
        <begin position="176"/>
        <end position="194"/>
    </location>
</feature>
<gene>
    <name evidence="2" type="ORF">E6K78_01040</name>
</gene>
<keyword evidence="1" id="KW-1133">Transmembrane helix</keyword>
<feature type="transmembrane region" description="Helical" evidence="1">
    <location>
        <begin position="266"/>
        <end position="287"/>
    </location>
</feature>
<accession>A0A538TY45</accession>
<organism evidence="2 3">
    <name type="scientific">Eiseniibacteriota bacterium</name>
    <dbReference type="NCBI Taxonomy" id="2212470"/>
    <lineage>
        <taxon>Bacteria</taxon>
        <taxon>Candidatus Eiseniibacteriota</taxon>
    </lineage>
</organism>
<name>A0A538TY45_UNCEI</name>
<reference evidence="2 3" key="1">
    <citation type="journal article" date="2019" name="Nat. Microbiol.">
        <title>Mediterranean grassland soil C-N compound turnover is dependent on rainfall and depth, and is mediated by genomically divergent microorganisms.</title>
        <authorList>
            <person name="Diamond S."/>
            <person name="Andeer P.F."/>
            <person name="Li Z."/>
            <person name="Crits-Christoph A."/>
            <person name="Burstein D."/>
            <person name="Anantharaman K."/>
            <person name="Lane K.R."/>
            <person name="Thomas B.C."/>
            <person name="Pan C."/>
            <person name="Northen T.R."/>
            <person name="Banfield J.F."/>
        </authorList>
    </citation>
    <scope>NUCLEOTIDE SEQUENCE [LARGE SCALE GENOMIC DNA]</scope>
    <source>
        <strain evidence="2">WS_8</strain>
    </source>
</reference>
<evidence type="ECO:0000256" key="1">
    <source>
        <dbReference type="SAM" id="Phobius"/>
    </source>
</evidence>
<protein>
    <recommendedName>
        <fullName evidence="4">Tetratricopeptide repeat protein</fullName>
    </recommendedName>
</protein>
<evidence type="ECO:0000313" key="2">
    <source>
        <dbReference type="EMBL" id="TMQ68562.1"/>
    </source>
</evidence>
<evidence type="ECO:0000313" key="3">
    <source>
        <dbReference type="Proteomes" id="UP000316609"/>
    </source>
</evidence>
<feature type="transmembrane region" description="Helical" evidence="1">
    <location>
        <begin position="379"/>
        <end position="398"/>
    </location>
</feature>